<dbReference type="AlphaFoldDB" id="A0A0E3GUV6"/>
<gene>
    <name evidence="12" type="ORF">HFC64_12555</name>
    <name evidence="13" type="ORF">SSOP1_0200</name>
    <name evidence="4" type="ORF">SULA_1230</name>
    <name evidence="2" type="ORF">SULB_1231</name>
    <name evidence="3" type="ORF">SULC_1229</name>
    <name evidence="5" type="ORF">SULG_06080</name>
    <name evidence="6" type="ORF">SULH_06080</name>
    <name evidence="7" type="ORF">SULI_06080</name>
    <name evidence="8" type="ORF">SULM_06080</name>
    <name evidence="9" type="ORF">SULN_06080</name>
    <name evidence="10" type="ORF">SULO_06090</name>
    <name evidence="11" type="ORF">SULZ_06325</name>
</gene>
<evidence type="ECO:0000313" key="2">
    <source>
        <dbReference type="EMBL" id="AKA73538.1"/>
    </source>
</evidence>
<evidence type="ECO:0000313" key="12">
    <source>
        <dbReference type="EMBL" id="QPG50526.1"/>
    </source>
</evidence>
<evidence type="ECO:0000313" key="9">
    <source>
        <dbReference type="EMBL" id="AZF78479.1"/>
    </source>
</evidence>
<dbReference type="EMBL" id="CP011057">
    <property type="protein sequence ID" value="AKA78928.1"/>
    <property type="molecule type" value="Genomic_DNA"/>
</dbReference>
<evidence type="ECO:0000313" key="3">
    <source>
        <dbReference type="EMBL" id="AKA76236.1"/>
    </source>
</evidence>
<evidence type="ECO:0000313" key="8">
    <source>
        <dbReference type="EMBL" id="AZF75872.1"/>
    </source>
</evidence>
<dbReference type="EMBL" id="CP033240">
    <property type="protein sequence ID" value="AZF81085.1"/>
    <property type="molecule type" value="Genomic_DNA"/>
</dbReference>
<dbReference type="InterPro" id="IPR043519">
    <property type="entry name" value="NT_sf"/>
</dbReference>
<evidence type="ECO:0000313" key="22">
    <source>
        <dbReference type="Proteomes" id="UP000275843"/>
    </source>
</evidence>
<dbReference type="Proteomes" id="UP000282269">
    <property type="component" value="Chromosome"/>
</dbReference>
<dbReference type="EMBL" id="CP011056">
    <property type="protein sequence ID" value="AKA76236.1"/>
    <property type="molecule type" value="Genomic_DNA"/>
</dbReference>
<evidence type="ECO:0000313" key="5">
    <source>
        <dbReference type="EMBL" id="AZF68007.1"/>
    </source>
</evidence>
<dbReference type="Proteomes" id="UP000594632">
    <property type="component" value="Chromosome"/>
</dbReference>
<accession>A0A0E3GUV6</accession>
<reference evidence="12 25" key="6">
    <citation type="journal article" date="2020" name="Nat. Commun.">
        <title>The structures of two archaeal type IV pili illuminate evolutionary relationships.</title>
        <authorList>
            <person name="Wang F."/>
            <person name="Baquero D.P."/>
            <person name="Su Z."/>
            <person name="Beltran L.C."/>
            <person name="Prangishvili D."/>
            <person name="Krupovic M."/>
            <person name="Egelman E.H."/>
        </authorList>
    </citation>
    <scope>NUCLEOTIDE SEQUENCE [LARGE SCALE GENOMIC DNA]</scope>
    <source>
        <strain evidence="12 25">POZ149</strain>
    </source>
</reference>
<dbReference type="EMBL" id="CP033241">
    <property type="protein sequence ID" value="AZF83723.1"/>
    <property type="molecule type" value="Genomic_DNA"/>
</dbReference>
<evidence type="ECO:0000313" key="21">
    <source>
        <dbReference type="Proteomes" id="UP000273443"/>
    </source>
</evidence>
<reference evidence="3" key="5">
    <citation type="submission" date="2018-10" db="EMBL/GenBank/DDBJ databases">
        <authorList>
            <person name="McCarthy S."/>
            <person name="Gradnigo J."/>
            <person name="Johnson T."/>
            <person name="Payne S."/>
            <person name="Lipzen A."/>
            <person name="Schackwitz W."/>
            <person name="Martin J."/>
            <person name="Moriyama E."/>
            <person name="Blum P."/>
        </authorList>
    </citation>
    <scope>NUCLEOTIDE SEQUENCE</scope>
    <source>
        <strain evidence="2">SARC-B</strain>
        <strain evidence="3">SARC-C</strain>
        <strain evidence="4">SULA</strain>
    </source>
</reference>
<dbReference type="Proteomes" id="UP000273443">
    <property type="component" value="Chromosome"/>
</dbReference>
<evidence type="ECO:0000259" key="1">
    <source>
        <dbReference type="Pfam" id="PF01909"/>
    </source>
</evidence>
<organism evidence="3 14">
    <name type="scientific">Saccharolobus solfataricus</name>
    <name type="common">Sulfolobus solfataricus</name>
    <dbReference type="NCBI Taxonomy" id="2287"/>
    <lineage>
        <taxon>Archaea</taxon>
        <taxon>Thermoproteota</taxon>
        <taxon>Thermoprotei</taxon>
        <taxon>Sulfolobales</taxon>
        <taxon>Sulfolobaceae</taxon>
        <taxon>Saccharolobus</taxon>
    </lineage>
</organism>
<dbReference type="Proteomes" id="UP000076770">
    <property type="component" value="Chromosome i"/>
</dbReference>
<evidence type="ECO:0000313" key="13">
    <source>
        <dbReference type="EMBL" id="SAI83754.1"/>
    </source>
</evidence>
<dbReference type="OMA" id="DHYYLRL"/>
<dbReference type="GeneID" id="44129182"/>
<evidence type="ECO:0000313" key="14">
    <source>
        <dbReference type="Proteomes" id="UP000033057"/>
    </source>
</evidence>
<dbReference type="EMBL" id="CP033239">
    <property type="protein sequence ID" value="AZF78479.1"/>
    <property type="molecule type" value="Genomic_DNA"/>
</dbReference>
<evidence type="ECO:0000313" key="17">
    <source>
        <dbReference type="Proteomes" id="UP000076770"/>
    </source>
</evidence>
<dbReference type="EMBL" id="CP033236">
    <property type="protein sequence ID" value="AZF70627.1"/>
    <property type="molecule type" value="Genomic_DNA"/>
</dbReference>
<dbReference type="Proteomes" id="UP000033106">
    <property type="component" value="Chromosome"/>
</dbReference>
<evidence type="ECO:0000313" key="11">
    <source>
        <dbReference type="EMBL" id="AZF83723.1"/>
    </source>
</evidence>
<reference evidence="13" key="2">
    <citation type="submission" date="2016-04" db="EMBL/GenBank/DDBJ databases">
        <authorList>
            <person name="Evans L.H."/>
            <person name="Alamgir A."/>
            <person name="Owens N."/>
            <person name="Weber N.D."/>
            <person name="Virtaneva K."/>
            <person name="Barbian K."/>
            <person name="Babar A."/>
            <person name="Rosenke K."/>
        </authorList>
    </citation>
    <scope>NUCLEOTIDE SEQUENCE</scope>
    <source>
        <strain evidence="13">P1</strain>
    </source>
</reference>
<dbReference type="PATRIC" id="fig|2287.6.peg.1287"/>
<evidence type="ECO:0000313" key="19">
    <source>
        <dbReference type="Proteomes" id="UP000269431"/>
    </source>
</evidence>
<name>A0A0E3GUV6_SACSO</name>
<evidence type="ECO:0000313" key="6">
    <source>
        <dbReference type="EMBL" id="AZF70627.1"/>
    </source>
</evidence>
<dbReference type="GeneID" id="1455366"/>
<dbReference type="KEGG" id="ssoa:SULA_1230"/>
<dbReference type="Proteomes" id="UP000267993">
    <property type="component" value="Chromosome"/>
</dbReference>
<dbReference type="EMBL" id="CP050869">
    <property type="protein sequence ID" value="QPG50526.1"/>
    <property type="molecule type" value="Genomic_DNA"/>
</dbReference>
<dbReference type="OrthoDB" id="18771at2157"/>
<dbReference type="EMBL" id="CP033237">
    <property type="protein sequence ID" value="AZF73247.1"/>
    <property type="molecule type" value="Genomic_DNA"/>
</dbReference>
<evidence type="ECO:0000313" key="18">
    <source>
        <dbReference type="Proteomes" id="UP000267993"/>
    </source>
</evidence>
<evidence type="ECO:0000313" key="10">
    <source>
        <dbReference type="EMBL" id="AZF81085.1"/>
    </source>
</evidence>
<dbReference type="Proteomes" id="UP000033085">
    <property type="component" value="Chromosome"/>
</dbReference>
<reference evidence="18 19" key="4">
    <citation type="journal article" date="2018" name="Proc. Natl. Acad. Sci. U.S.A.">
        <title>Nonmutational mechanism of inheritance in the Archaeon Sulfolobus solfataricus.</title>
        <authorList>
            <person name="Payne S."/>
            <person name="McCarthy S."/>
            <person name="Johnson T."/>
            <person name="North E."/>
            <person name="Blum P."/>
        </authorList>
    </citation>
    <scope>NUCLEOTIDE SEQUENCE [LARGE SCALE GENOMIC DNA]</scope>
    <source>
        <strain evidence="6 18">SARC-H</strain>
        <strain evidence="7 22">SARC-I</strain>
        <strain evidence="9 23">SARC-N</strain>
        <strain evidence="10 24">SARC-O</strain>
        <strain evidence="11 19">SUL120</strain>
        <strain evidence="5 20">SULG</strain>
        <strain evidence="8 21">SULM</strain>
    </source>
</reference>
<evidence type="ECO:0000313" key="24">
    <source>
        <dbReference type="Proteomes" id="UP000282269"/>
    </source>
</evidence>
<sequence>MGRDYFLDRDIIIDKEGNVYTVLTNYNPPGYVFAYLKYVYTGKGIWNGYERIFKKYGVHNLIKINQRFNFESCYDASFPIVLLSNISRHLKPEERLREILKKSVSDSIIYALISFIEEYVRVNDIGVTGSILLGNYHSNSDIDIIIYGRKSALDFIESFDGFEKDSEWIIEANENYGINFSSLLYDNRRRGIYRGIKISVLFADDKPWRYCNDICKKIGKVKFKAHISGDYEALIYPSVAYVLDNNEYNVSKIVSYEGIFSSALFGKRQVEVEGLLMSCEKENVVIIGDKDVRGFIRPL</sequence>
<dbReference type="Proteomes" id="UP000273194">
    <property type="component" value="Chromosome"/>
</dbReference>
<dbReference type="Pfam" id="PF01909">
    <property type="entry name" value="NTP_transf_2"/>
    <property type="match status" value="1"/>
</dbReference>
<dbReference type="Proteomes" id="UP000275843">
    <property type="component" value="Chromosome"/>
</dbReference>
<evidence type="ECO:0000313" key="20">
    <source>
        <dbReference type="Proteomes" id="UP000273194"/>
    </source>
</evidence>
<dbReference type="EMBL" id="CP011055">
    <property type="protein sequence ID" value="AKA73538.1"/>
    <property type="molecule type" value="Genomic_DNA"/>
</dbReference>
<reference evidence="14 15" key="1">
    <citation type="journal article" date="2015" name="Genome Announc.">
        <title>Complete Genome Sequence of Sulfolobus solfataricus Strain 98/2 and Evolved Derivatives.</title>
        <authorList>
            <person name="McCarthy S."/>
            <person name="Gradnigo J."/>
            <person name="Johnson T."/>
            <person name="Payne S."/>
            <person name="Lipzen A."/>
            <person name="Martin J."/>
            <person name="Schackwitz W."/>
            <person name="Moriyama E."/>
            <person name="Blum P."/>
        </authorList>
    </citation>
    <scope>NUCLEOTIDE SEQUENCE [LARGE SCALE GENOMIC DNA]</scope>
    <source>
        <strain evidence="14">98/2 SULC</strain>
        <strain evidence="2">SARC-B</strain>
        <strain evidence="3">SARC-C</strain>
        <strain evidence="4 16">SULA</strain>
        <strain evidence="15">SULB</strain>
    </source>
</reference>
<evidence type="ECO:0000313" key="25">
    <source>
        <dbReference type="Proteomes" id="UP000594632"/>
    </source>
</evidence>
<dbReference type="InterPro" id="IPR002934">
    <property type="entry name" value="Polymerase_NTP_transf_dom"/>
</dbReference>
<dbReference type="Gene3D" id="3.30.460.10">
    <property type="entry name" value="Beta Polymerase, domain 2"/>
    <property type="match status" value="1"/>
</dbReference>
<dbReference type="KEGG" id="ssof:SULC_1229"/>
<dbReference type="Proteomes" id="UP000033057">
    <property type="component" value="Chromosome"/>
</dbReference>
<dbReference type="EMBL" id="CP033235">
    <property type="protein sequence ID" value="AZF68007.1"/>
    <property type="molecule type" value="Genomic_DNA"/>
</dbReference>
<proteinExistence type="predicted"/>
<dbReference type="EMBL" id="LT549890">
    <property type="protein sequence ID" value="SAI83754.1"/>
    <property type="molecule type" value="Genomic_DNA"/>
</dbReference>
<keyword evidence="3" id="KW-0808">Transferase</keyword>
<evidence type="ECO:0000313" key="7">
    <source>
        <dbReference type="EMBL" id="AZF73247.1"/>
    </source>
</evidence>
<dbReference type="Proteomes" id="UP000269431">
    <property type="component" value="Chromosome"/>
</dbReference>
<dbReference type="KEGG" id="ssol:SULB_1231"/>
<evidence type="ECO:0000313" key="23">
    <source>
        <dbReference type="Proteomes" id="UP000278715"/>
    </source>
</evidence>
<dbReference type="GO" id="GO:0016779">
    <property type="term" value="F:nucleotidyltransferase activity"/>
    <property type="evidence" value="ECO:0007669"/>
    <property type="project" value="InterPro"/>
</dbReference>
<reference evidence="17" key="3">
    <citation type="submission" date="2016-04" db="EMBL/GenBank/DDBJ databases">
        <authorList>
            <person name="Shah S.A."/>
            <person name="Garrett R.A."/>
        </authorList>
    </citation>
    <scope>NUCLEOTIDE SEQUENCE [LARGE SCALE GENOMIC DNA]</scope>
    <source>
        <strain evidence="17">ATCC 35091 / DSM 1616 / JCM 8930 / NBRC 15331 / P1</strain>
    </source>
</reference>
<protein>
    <submittedName>
        <fullName evidence="13">DNA polymerase</fullName>
    </submittedName>
    <submittedName>
        <fullName evidence="3">Nucleotidyltransferase</fullName>
    </submittedName>
</protein>
<dbReference type="RefSeq" id="WP_009990462.1">
    <property type="nucleotide sequence ID" value="NZ_CP011055.2"/>
</dbReference>
<evidence type="ECO:0000313" key="4">
    <source>
        <dbReference type="EMBL" id="AKA78928.1"/>
    </source>
</evidence>
<feature type="domain" description="Polymerase nucleotidyl transferase" evidence="1">
    <location>
        <begin position="113"/>
        <end position="165"/>
    </location>
</feature>
<dbReference type="Proteomes" id="UP000278715">
    <property type="component" value="Chromosome"/>
</dbReference>
<dbReference type="SUPFAM" id="SSF81301">
    <property type="entry name" value="Nucleotidyltransferase"/>
    <property type="match status" value="1"/>
</dbReference>
<dbReference type="EMBL" id="CP033238">
    <property type="protein sequence ID" value="AZF75872.1"/>
    <property type="molecule type" value="Genomic_DNA"/>
</dbReference>
<evidence type="ECO:0000313" key="15">
    <source>
        <dbReference type="Proteomes" id="UP000033085"/>
    </source>
</evidence>
<evidence type="ECO:0000313" key="16">
    <source>
        <dbReference type="Proteomes" id="UP000033106"/>
    </source>
</evidence>